<name>A0A2U3Q169_9BRAD</name>
<dbReference type="PANTHER" id="PTHR36302">
    <property type="entry name" value="BLR7088 PROTEIN"/>
    <property type="match status" value="1"/>
</dbReference>
<feature type="compositionally biased region" description="Basic and acidic residues" evidence="1">
    <location>
        <begin position="165"/>
        <end position="182"/>
    </location>
</feature>
<evidence type="ECO:0000256" key="2">
    <source>
        <dbReference type="SAM" id="SignalP"/>
    </source>
</evidence>
<protein>
    <recommendedName>
        <fullName evidence="5">Copper chaperone PCu(A)C</fullName>
    </recommendedName>
</protein>
<feature type="signal peptide" evidence="2">
    <location>
        <begin position="1"/>
        <end position="29"/>
    </location>
</feature>
<dbReference type="KEGG" id="bvz:BRAD3257_4158"/>
<accession>A0A2U3Q169</accession>
<evidence type="ECO:0000313" key="3">
    <source>
        <dbReference type="EMBL" id="SPP95163.1"/>
    </source>
</evidence>
<dbReference type="AlphaFoldDB" id="A0A2U3Q169"/>
<evidence type="ECO:0000256" key="1">
    <source>
        <dbReference type="SAM" id="MobiDB-lite"/>
    </source>
</evidence>
<dbReference type="PANTHER" id="PTHR36302:SF1">
    <property type="entry name" value="COPPER CHAPERONE PCU(A)C"/>
    <property type="match status" value="1"/>
</dbReference>
<dbReference type="SUPFAM" id="SSF110087">
    <property type="entry name" value="DR1885-like metal-binding protein"/>
    <property type="match status" value="1"/>
</dbReference>
<dbReference type="Proteomes" id="UP000246085">
    <property type="component" value="Chromosome BRAD3257"/>
</dbReference>
<sequence length="182" mass="18867">MNKGITMKKTKLALLTISLLLTGCAVASADDVKAGDLVISQAWSRATPGGAKVAGGYLIIENKGTAPDRLVSVSADIAGKAEVHEMAMDNGVMKMRPLDRGLVIDAGKTVKLAPGGSHLMLQELKGPLKQGDKVPVTLQFEKAGKVAVSLDVQGVGAQAPGDGGHSGHMEMKKMPDHSGMKM</sequence>
<gene>
    <name evidence="3" type="ORF">BRAD3257_4158</name>
</gene>
<organism evidence="3 4">
    <name type="scientific">Bradyrhizobium vignae</name>
    <dbReference type="NCBI Taxonomy" id="1549949"/>
    <lineage>
        <taxon>Bacteria</taxon>
        <taxon>Pseudomonadati</taxon>
        <taxon>Pseudomonadota</taxon>
        <taxon>Alphaproteobacteria</taxon>
        <taxon>Hyphomicrobiales</taxon>
        <taxon>Nitrobacteraceae</taxon>
        <taxon>Bradyrhizobium</taxon>
    </lineage>
</organism>
<dbReference type="PROSITE" id="PS51257">
    <property type="entry name" value="PROKAR_LIPOPROTEIN"/>
    <property type="match status" value="1"/>
</dbReference>
<dbReference type="InterPro" id="IPR007410">
    <property type="entry name" value="LpqE-like"/>
</dbReference>
<proteinExistence type="predicted"/>
<reference evidence="3 4" key="1">
    <citation type="submission" date="2018-03" db="EMBL/GenBank/DDBJ databases">
        <authorList>
            <person name="Gully D."/>
        </authorList>
    </citation>
    <scope>NUCLEOTIDE SEQUENCE [LARGE SCALE GENOMIC DNA]</scope>
    <source>
        <strain evidence="3">ORS3257</strain>
    </source>
</reference>
<dbReference type="InterPro" id="IPR058248">
    <property type="entry name" value="Lxx211020-like"/>
</dbReference>
<dbReference type="Gene3D" id="2.60.40.1890">
    <property type="entry name" value="PCu(A)C copper chaperone"/>
    <property type="match status" value="1"/>
</dbReference>
<dbReference type="InterPro" id="IPR036182">
    <property type="entry name" value="PCuAC_sf"/>
</dbReference>
<dbReference type="Pfam" id="PF04314">
    <property type="entry name" value="PCuAC"/>
    <property type="match status" value="1"/>
</dbReference>
<feature type="region of interest" description="Disordered" evidence="1">
    <location>
        <begin position="158"/>
        <end position="182"/>
    </location>
</feature>
<keyword evidence="2" id="KW-0732">Signal</keyword>
<evidence type="ECO:0000313" key="4">
    <source>
        <dbReference type="Proteomes" id="UP000246085"/>
    </source>
</evidence>
<dbReference type="EMBL" id="LS398110">
    <property type="protein sequence ID" value="SPP95163.1"/>
    <property type="molecule type" value="Genomic_DNA"/>
</dbReference>
<feature type="chain" id="PRO_5015601904" description="Copper chaperone PCu(A)C" evidence="2">
    <location>
        <begin position="30"/>
        <end position="182"/>
    </location>
</feature>
<evidence type="ECO:0008006" key="5">
    <source>
        <dbReference type="Google" id="ProtNLM"/>
    </source>
</evidence>